<evidence type="ECO:0000256" key="2">
    <source>
        <dbReference type="ARBA" id="ARBA00005988"/>
    </source>
</evidence>
<evidence type="ECO:0000256" key="5">
    <source>
        <dbReference type="ARBA" id="ARBA00022833"/>
    </source>
</evidence>
<evidence type="ECO:0000256" key="3">
    <source>
        <dbReference type="ARBA" id="ARBA00022670"/>
    </source>
</evidence>
<dbReference type="Gene3D" id="3.40.630.10">
    <property type="entry name" value="Zn peptidases"/>
    <property type="match status" value="1"/>
</dbReference>
<sequence length="407" mass="46390">MIFTLFTIVNNQLFTFVSYNNCMELKHIQSLFLKHKEASISNRYITNKHIAPLLKKIDKKIKVESIGKSVLNESIYGLKIGNGNKRILMWSQMHGNESTTTKAIFDLLNTLLDSTSNINYILEACTLYIIPILNPDGAKVYTRVNANQIDLNRDAQNLSQPESKVLRGIFNTFKPHFCYNLHGQRTIFSAGKSNNPATVSFLAPAQDDFCTVTENRKIAMEIITVMNSTLQELIPNQVGVYDDAFNINCVGDTFQSEDVPTVLFEAGHYKNDYARENVREFIFISLLKSLDYISKTEITGYSHESYFEIPENDKCFYDIIIRNAKLYDAENNGLIDIGILYTEKLVGDKIEFLPKVITIEKLNDFYGHREINANGHKVLDDTGIEIEVGYENVFVILNNEKISLLLK</sequence>
<feature type="domain" description="Peptidase M14" evidence="8">
    <location>
        <begin position="36"/>
        <end position="293"/>
    </location>
</feature>
<accession>A0ABP9HFA2</accession>
<dbReference type="InterPro" id="IPR000834">
    <property type="entry name" value="Peptidase_M14"/>
</dbReference>
<keyword evidence="5" id="KW-0862">Zinc</keyword>
<evidence type="ECO:0000256" key="1">
    <source>
        <dbReference type="ARBA" id="ARBA00001947"/>
    </source>
</evidence>
<organism evidence="9 10">
    <name type="scientific">Algibacter aquimarinus</name>
    <dbReference type="NCBI Taxonomy" id="1136748"/>
    <lineage>
        <taxon>Bacteria</taxon>
        <taxon>Pseudomonadati</taxon>
        <taxon>Bacteroidota</taxon>
        <taxon>Flavobacteriia</taxon>
        <taxon>Flavobacteriales</taxon>
        <taxon>Flavobacteriaceae</taxon>
        <taxon>Algibacter</taxon>
    </lineage>
</organism>
<keyword evidence="4" id="KW-0378">Hydrolase</keyword>
<dbReference type="SMART" id="SM00631">
    <property type="entry name" value="Zn_pept"/>
    <property type="match status" value="1"/>
</dbReference>
<comment type="similarity">
    <text evidence="2 7">Belongs to the peptidase M14 family.</text>
</comment>
<evidence type="ECO:0000313" key="9">
    <source>
        <dbReference type="EMBL" id="GAA4969584.1"/>
    </source>
</evidence>
<comment type="caution">
    <text evidence="7">Lacks conserved residue(s) required for the propagation of feature annotation.</text>
</comment>
<dbReference type="PROSITE" id="PS52035">
    <property type="entry name" value="PEPTIDASE_M14"/>
    <property type="match status" value="1"/>
</dbReference>
<dbReference type="Pfam" id="PF00246">
    <property type="entry name" value="Peptidase_M14"/>
    <property type="match status" value="1"/>
</dbReference>
<name>A0ABP9HFA2_9FLAO</name>
<keyword evidence="10" id="KW-1185">Reference proteome</keyword>
<gene>
    <name evidence="9" type="ORF">GCM10023315_19150</name>
</gene>
<evidence type="ECO:0000256" key="4">
    <source>
        <dbReference type="ARBA" id="ARBA00022801"/>
    </source>
</evidence>
<comment type="cofactor">
    <cofactor evidence="1">
        <name>Zn(2+)</name>
        <dbReference type="ChEBI" id="CHEBI:29105"/>
    </cofactor>
</comment>
<evidence type="ECO:0000256" key="7">
    <source>
        <dbReference type="PROSITE-ProRule" id="PRU01379"/>
    </source>
</evidence>
<keyword evidence="6" id="KW-0482">Metalloprotease</keyword>
<dbReference type="Proteomes" id="UP001501692">
    <property type="component" value="Unassembled WGS sequence"/>
</dbReference>
<comment type="caution">
    <text evidence="9">The sequence shown here is derived from an EMBL/GenBank/DDBJ whole genome shotgun (WGS) entry which is preliminary data.</text>
</comment>
<evidence type="ECO:0000259" key="8">
    <source>
        <dbReference type="PROSITE" id="PS52035"/>
    </source>
</evidence>
<dbReference type="PANTHER" id="PTHR11705">
    <property type="entry name" value="PROTEASE FAMILY M14 CARBOXYPEPTIDASE A,B"/>
    <property type="match status" value="1"/>
</dbReference>
<keyword evidence="3" id="KW-0645">Protease</keyword>
<protein>
    <submittedName>
        <fullName evidence="9">M14 family metallopeptidase</fullName>
    </submittedName>
</protein>
<reference evidence="10" key="1">
    <citation type="journal article" date="2019" name="Int. J. Syst. Evol. Microbiol.">
        <title>The Global Catalogue of Microorganisms (GCM) 10K type strain sequencing project: providing services to taxonomists for standard genome sequencing and annotation.</title>
        <authorList>
            <consortium name="The Broad Institute Genomics Platform"/>
            <consortium name="The Broad Institute Genome Sequencing Center for Infectious Disease"/>
            <person name="Wu L."/>
            <person name="Ma J."/>
        </authorList>
    </citation>
    <scope>NUCLEOTIDE SEQUENCE [LARGE SCALE GENOMIC DNA]</scope>
    <source>
        <strain evidence="10">JCM 18287</strain>
    </source>
</reference>
<dbReference type="SUPFAM" id="SSF53187">
    <property type="entry name" value="Zn-dependent exopeptidases"/>
    <property type="match status" value="1"/>
</dbReference>
<dbReference type="EMBL" id="BAABJK010000006">
    <property type="protein sequence ID" value="GAA4969584.1"/>
    <property type="molecule type" value="Genomic_DNA"/>
</dbReference>
<evidence type="ECO:0000256" key="6">
    <source>
        <dbReference type="ARBA" id="ARBA00023049"/>
    </source>
</evidence>
<dbReference type="PANTHER" id="PTHR11705:SF143">
    <property type="entry name" value="SLL0236 PROTEIN"/>
    <property type="match status" value="1"/>
</dbReference>
<proteinExistence type="inferred from homology"/>
<evidence type="ECO:0000313" key="10">
    <source>
        <dbReference type="Proteomes" id="UP001501692"/>
    </source>
</evidence>